<dbReference type="Pfam" id="PF00270">
    <property type="entry name" value="DEAD"/>
    <property type="match status" value="1"/>
</dbReference>
<keyword evidence="2" id="KW-0238">DNA-binding</keyword>
<reference evidence="8" key="1">
    <citation type="submission" date="2021-12" db="EMBL/GenBank/DDBJ databases">
        <authorList>
            <person name="King R."/>
        </authorList>
    </citation>
    <scope>NUCLEOTIDE SEQUENCE</scope>
</reference>
<dbReference type="EMBL" id="OU963870">
    <property type="protein sequence ID" value="CAH0395182.1"/>
    <property type="molecule type" value="Genomic_DNA"/>
</dbReference>
<evidence type="ECO:0000313" key="8">
    <source>
        <dbReference type="EMBL" id="CAH0395182.1"/>
    </source>
</evidence>
<dbReference type="GO" id="GO:0009378">
    <property type="term" value="F:four-way junction helicase activity"/>
    <property type="evidence" value="ECO:0007669"/>
    <property type="project" value="TreeGrafter"/>
</dbReference>
<dbReference type="GO" id="GO:0005524">
    <property type="term" value="F:ATP binding"/>
    <property type="evidence" value="ECO:0007669"/>
    <property type="project" value="InterPro"/>
</dbReference>
<comment type="similarity">
    <text evidence="1">Belongs to the helicase family. RecQ subfamily.</text>
</comment>
<evidence type="ECO:0000256" key="5">
    <source>
        <dbReference type="ARBA" id="ARBA00034808"/>
    </source>
</evidence>
<dbReference type="EC" id="5.6.2.4" evidence="5"/>
<dbReference type="AlphaFoldDB" id="A0A9P0F747"/>
<keyword evidence="6" id="KW-1133">Transmembrane helix</keyword>
<dbReference type="PANTHER" id="PTHR13710:SF105">
    <property type="entry name" value="ATP-DEPENDENT DNA HELICASE Q1"/>
    <property type="match status" value="1"/>
</dbReference>
<dbReference type="PANTHER" id="PTHR13710">
    <property type="entry name" value="DNA HELICASE RECQ FAMILY MEMBER"/>
    <property type="match status" value="1"/>
</dbReference>
<feature type="transmembrane region" description="Helical" evidence="6">
    <location>
        <begin position="42"/>
        <end position="65"/>
    </location>
</feature>
<evidence type="ECO:0000256" key="3">
    <source>
        <dbReference type="ARBA" id="ARBA00023235"/>
    </source>
</evidence>
<evidence type="ECO:0000256" key="6">
    <source>
        <dbReference type="SAM" id="Phobius"/>
    </source>
</evidence>
<comment type="catalytic activity">
    <reaction evidence="4">
        <text>Couples ATP hydrolysis with the unwinding of duplex DNA by translocating in the 3'-5' direction.</text>
        <dbReference type="EC" id="5.6.2.4"/>
    </reaction>
</comment>
<dbReference type="InterPro" id="IPR014001">
    <property type="entry name" value="Helicase_ATP-bd"/>
</dbReference>
<dbReference type="Proteomes" id="UP001152759">
    <property type="component" value="Chromosome 9"/>
</dbReference>
<evidence type="ECO:0000256" key="4">
    <source>
        <dbReference type="ARBA" id="ARBA00034617"/>
    </source>
</evidence>
<dbReference type="GO" id="GO:0006281">
    <property type="term" value="P:DNA repair"/>
    <property type="evidence" value="ECO:0007669"/>
    <property type="project" value="TreeGrafter"/>
</dbReference>
<evidence type="ECO:0000256" key="2">
    <source>
        <dbReference type="ARBA" id="ARBA00023125"/>
    </source>
</evidence>
<gene>
    <name evidence="8" type="ORF">BEMITA_LOCUS13398</name>
</gene>
<protein>
    <recommendedName>
        <fullName evidence="5">DNA 3'-5' helicase</fullName>
        <ecNumber evidence="5">5.6.2.4</ecNumber>
    </recommendedName>
</protein>
<evidence type="ECO:0000256" key="1">
    <source>
        <dbReference type="ARBA" id="ARBA00005446"/>
    </source>
</evidence>
<dbReference type="SMART" id="SM00487">
    <property type="entry name" value="DEXDc"/>
    <property type="match status" value="1"/>
</dbReference>
<name>A0A9P0F747_BEMTA</name>
<dbReference type="GO" id="GO:0005694">
    <property type="term" value="C:chromosome"/>
    <property type="evidence" value="ECO:0007669"/>
    <property type="project" value="TreeGrafter"/>
</dbReference>
<keyword evidence="9" id="KW-1185">Reference proteome</keyword>
<dbReference type="GO" id="GO:0005737">
    <property type="term" value="C:cytoplasm"/>
    <property type="evidence" value="ECO:0007669"/>
    <property type="project" value="TreeGrafter"/>
</dbReference>
<dbReference type="SUPFAM" id="SSF52540">
    <property type="entry name" value="P-loop containing nucleoside triphosphate hydrolases"/>
    <property type="match status" value="1"/>
</dbReference>
<accession>A0A9P0F747</accession>
<proteinExistence type="inferred from homology"/>
<feature type="domain" description="Helicase ATP-binding" evidence="7">
    <location>
        <begin position="21"/>
        <end position="185"/>
    </location>
</feature>
<keyword evidence="3" id="KW-0413">Isomerase</keyword>
<dbReference type="GO" id="GO:0003677">
    <property type="term" value="F:DNA binding"/>
    <property type="evidence" value="ECO:0007669"/>
    <property type="project" value="UniProtKB-KW"/>
</dbReference>
<dbReference type="InterPro" id="IPR011545">
    <property type="entry name" value="DEAD/DEAH_box_helicase_dom"/>
</dbReference>
<evidence type="ECO:0000259" key="7">
    <source>
        <dbReference type="PROSITE" id="PS51192"/>
    </source>
</evidence>
<dbReference type="GO" id="GO:0043138">
    <property type="term" value="F:3'-5' DNA helicase activity"/>
    <property type="evidence" value="ECO:0007669"/>
    <property type="project" value="UniProtKB-EC"/>
</dbReference>
<evidence type="ECO:0000313" key="9">
    <source>
        <dbReference type="Proteomes" id="UP001152759"/>
    </source>
</evidence>
<dbReference type="Gene3D" id="3.40.50.300">
    <property type="entry name" value="P-loop containing nucleotide triphosphate hydrolases"/>
    <property type="match status" value="1"/>
</dbReference>
<keyword evidence="6" id="KW-0472">Membrane</keyword>
<dbReference type="InterPro" id="IPR027417">
    <property type="entry name" value="P-loop_NTPase"/>
</dbReference>
<dbReference type="PROSITE" id="PS51192">
    <property type="entry name" value="HELICASE_ATP_BIND_1"/>
    <property type="match status" value="1"/>
</dbReference>
<keyword evidence="6" id="KW-0812">Transmembrane</keyword>
<sequence>MHAKAINPQIEYLKPQQLEAMNHIVNGRNTCLRLPTGFGKTIVFVVPFMVMPRIVVLCVPLVALLNDMFAKLRKAVRILNLRTTPFSQAIINSITNELNRKNSVFVITTPERMLSDKIFRGLLRRNDIPPVVFIFDEAHTIATWGVEFRPKQLEARDVVIREPPPQLIVASATLSSDDMEFIEKT</sequence>
<dbReference type="GO" id="GO:0006310">
    <property type="term" value="P:DNA recombination"/>
    <property type="evidence" value="ECO:0007669"/>
    <property type="project" value="TreeGrafter"/>
</dbReference>
<organism evidence="8 9">
    <name type="scientific">Bemisia tabaci</name>
    <name type="common">Sweetpotato whitefly</name>
    <name type="synonym">Aleurodes tabaci</name>
    <dbReference type="NCBI Taxonomy" id="7038"/>
    <lineage>
        <taxon>Eukaryota</taxon>
        <taxon>Metazoa</taxon>
        <taxon>Ecdysozoa</taxon>
        <taxon>Arthropoda</taxon>
        <taxon>Hexapoda</taxon>
        <taxon>Insecta</taxon>
        <taxon>Pterygota</taxon>
        <taxon>Neoptera</taxon>
        <taxon>Paraneoptera</taxon>
        <taxon>Hemiptera</taxon>
        <taxon>Sternorrhyncha</taxon>
        <taxon>Aleyrodoidea</taxon>
        <taxon>Aleyrodidae</taxon>
        <taxon>Aleyrodinae</taxon>
        <taxon>Bemisia</taxon>
    </lineage>
</organism>